<keyword evidence="4 5" id="KW-0472">Membrane</keyword>
<evidence type="ECO:0000256" key="2">
    <source>
        <dbReference type="ARBA" id="ARBA00022692"/>
    </source>
</evidence>
<protein>
    <submittedName>
        <fullName evidence="6">DoxX family protein</fullName>
    </submittedName>
</protein>
<name>A0ABW5PUU5_9BACI</name>
<dbReference type="Proteomes" id="UP001597458">
    <property type="component" value="Unassembled WGS sequence"/>
</dbReference>
<evidence type="ECO:0000313" key="7">
    <source>
        <dbReference type="Proteomes" id="UP001597458"/>
    </source>
</evidence>
<evidence type="ECO:0000256" key="4">
    <source>
        <dbReference type="ARBA" id="ARBA00023136"/>
    </source>
</evidence>
<feature type="transmembrane region" description="Helical" evidence="5">
    <location>
        <begin position="6"/>
        <end position="24"/>
    </location>
</feature>
<evidence type="ECO:0000256" key="5">
    <source>
        <dbReference type="SAM" id="Phobius"/>
    </source>
</evidence>
<gene>
    <name evidence="6" type="ORF">ACFSTF_15610</name>
</gene>
<reference evidence="7" key="1">
    <citation type="journal article" date="2019" name="Int. J. Syst. Evol. Microbiol.">
        <title>The Global Catalogue of Microorganisms (GCM) 10K type strain sequencing project: providing services to taxonomists for standard genome sequencing and annotation.</title>
        <authorList>
            <consortium name="The Broad Institute Genomics Platform"/>
            <consortium name="The Broad Institute Genome Sequencing Center for Infectious Disease"/>
            <person name="Wu L."/>
            <person name="Ma J."/>
        </authorList>
    </citation>
    <scope>NUCLEOTIDE SEQUENCE [LARGE SCALE GENOMIC DNA]</scope>
    <source>
        <strain evidence="7">TISTR 2241</strain>
    </source>
</reference>
<dbReference type="EMBL" id="JBHUMR010000025">
    <property type="protein sequence ID" value="MFD2618716.1"/>
    <property type="molecule type" value="Genomic_DNA"/>
</dbReference>
<accession>A0ABW5PUU5</accession>
<evidence type="ECO:0000313" key="6">
    <source>
        <dbReference type="EMBL" id="MFD2618716.1"/>
    </source>
</evidence>
<dbReference type="InterPro" id="IPR032808">
    <property type="entry name" value="DoxX"/>
</dbReference>
<feature type="transmembrane region" description="Helical" evidence="5">
    <location>
        <begin position="70"/>
        <end position="87"/>
    </location>
</feature>
<keyword evidence="3 5" id="KW-1133">Transmembrane helix</keyword>
<feature type="transmembrane region" description="Helical" evidence="5">
    <location>
        <begin position="45"/>
        <end position="64"/>
    </location>
</feature>
<evidence type="ECO:0000256" key="1">
    <source>
        <dbReference type="ARBA" id="ARBA00004141"/>
    </source>
</evidence>
<comment type="subcellular location">
    <subcellularLocation>
        <location evidence="1">Membrane</location>
        <topology evidence="1">Multi-pass membrane protein</topology>
    </subcellularLocation>
</comment>
<comment type="caution">
    <text evidence="6">The sequence shown here is derived from an EMBL/GenBank/DDBJ whole genome shotgun (WGS) entry which is preliminary data.</text>
</comment>
<proteinExistence type="predicted"/>
<keyword evidence="2 5" id="KW-0812">Transmembrane</keyword>
<sequence>MSIVSIILQIILGIMFTFLGVTALTGAKKALENFEHLKLPNWFRIITGFVQLIGAICMIVGILVPRLAAFGGLWLTVTMIFGAFLHLRIKAPISTAVPAIVIGIISFVVFLLRI</sequence>
<organism evidence="6 7">
    <name type="scientific">Terrilactibacillus laevilacticus</name>
    <dbReference type="NCBI Taxonomy" id="1380157"/>
    <lineage>
        <taxon>Bacteria</taxon>
        <taxon>Bacillati</taxon>
        <taxon>Bacillota</taxon>
        <taxon>Bacilli</taxon>
        <taxon>Bacillales</taxon>
        <taxon>Bacillaceae</taxon>
        <taxon>Terrilactibacillus</taxon>
    </lineage>
</organism>
<dbReference type="Pfam" id="PF13564">
    <property type="entry name" value="DoxX_2"/>
    <property type="match status" value="1"/>
</dbReference>
<evidence type="ECO:0000256" key="3">
    <source>
        <dbReference type="ARBA" id="ARBA00022989"/>
    </source>
</evidence>
<dbReference type="RefSeq" id="WP_141191607.1">
    <property type="nucleotide sequence ID" value="NZ_JBHUMR010000025.1"/>
</dbReference>
<keyword evidence="7" id="KW-1185">Reference proteome</keyword>
<feature type="transmembrane region" description="Helical" evidence="5">
    <location>
        <begin position="94"/>
        <end position="112"/>
    </location>
</feature>